<dbReference type="SUPFAM" id="SSF52980">
    <property type="entry name" value="Restriction endonuclease-like"/>
    <property type="match status" value="1"/>
</dbReference>
<dbReference type="GO" id="GO:0006265">
    <property type="term" value="P:DNA topological change"/>
    <property type="evidence" value="ECO:0007669"/>
    <property type="project" value="InterPro"/>
</dbReference>
<dbReference type="InterPro" id="IPR011856">
    <property type="entry name" value="tRNA_endonuc-like_dom_sf"/>
</dbReference>
<gene>
    <name evidence="4" type="ORF">EKH80_16700</name>
</gene>
<dbReference type="Gene3D" id="3.40.1350.10">
    <property type="match status" value="1"/>
</dbReference>
<dbReference type="GO" id="GO:0005694">
    <property type="term" value="C:chromosome"/>
    <property type="evidence" value="ECO:0007669"/>
    <property type="project" value="InterPro"/>
</dbReference>
<evidence type="ECO:0000313" key="5">
    <source>
        <dbReference type="Proteomes" id="UP000274358"/>
    </source>
</evidence>
<keyword evidence="1" id="KW-0812">Transmembrane</keyword>
<proteinExistence type="predicted"/>
<dbReference type="InterPro" id="IPR013498">
    <property type="entry name" value="Topo_IA_Znf"/>
</dbReference>
<dbReference type="PANTHER" id="PTHR30015">
    <property type="entry name" value="MRR RESTRICTION SYSTEM PROTEIN"/>
    <property type="match status" value="1"/>
</dbReference>
<dbReference type="InterPro" id="IPR011335">
    <property type="entry name" value="Restrct_endonuc-II-like"/>
</dbReference>
<keyword evidence="1" id="KW-1133">Transmembrane helix</keyword>
<keyword evidence="4" id="KW-0540">Nuclease</keyword>
<dbReference type="EMBL" id="RYYV01000013">
    <property type="protein sequence ID" value="RUL72994.1"/>
    <property type="molecule type" value="Genomic_DNA"/>
</dbReference>
<keyword evidence="4" id="KW-0378">Hydrolase</keyword>
<dbReference type="SUPFAM" id="SSF57783">
    <property type="entry name" value="Zinc beta-ribbon"/>
    <property type="match status" value="1"/>
</dbReference>
<dbReference type="OrthoDB" id="5782056at2"/>
<evidence type="ECO:0000313" key="4">
    <source>
        <dbReference type="EMBL" id="RUL72994.1"/>
    </source>
</evidence>
<feature type="domain" description="Restriction endonuclease type IV Mrr" evidence="3">
    <location>
        <begin position="97"/>
        <end position="207"/>
    </location>
</feature>
<evidence type="ECO:0000259" key="2">
    <source>
        <dbReference type="Pfam" id="PF01396"/>
    </source>
</evidence>
<dbReference type="PANTHER" id="PTHR30015:SF7">
    <property type="entry name" value="TYPE IV METHYL-DIRECTED RESTRICTION ENZYME ECOKMRR"/>
    <property type="match status" value="1"/>
</dbReference>
<dbReference type="RefSeq" id="WP_126685917.1">
    <property type="nucleotide sequence ID" value="NZ_RYYV01000013.1"/>
</dbReference>
<dbReference type="InterPro" id="IPR007560">
    <property type="entry name" value="Restrct_endonuc_IV_Mrr"/>
</dbReference>
<name>A0A3S0Q3H7_9GAMM</name>
<dbReference type="Proteomes" id="UP000274358">
    <property type="component" value="Unassembled WGS sequence"/>
</dbReference>
<evidence type="ECO:0000256" key="1">
    <source>
        <dbReference type="SAM" id="Phobius"/>
    </source>
</evidence>
<feature type="domain" description="DNA topoisomerase type IA zn finger" evidence="2">
    <location>
        <begin position="242"/>
        <end position="274"/>
    </location>
</feature>
<keyword evidence="5" id="KW-1185">Reference proteome</keyword>
<feature type="transmembrane region" description="Helical" evidence="1">
    <location>
        <begin position="21"/>
        <end position="39"/>
    </location>
</feature>
<dbReference type="GO" id="GO:0009307">
    <property type="term" value="P:DNA restriction-modification system"/>
    <property type="evidence" value="ECO:0007669"/>
    <property type="project" value="InterPro"/>
</dbReference>
<accession>A0A3S0Q3H7</accession>
<keyword evidence="1" id="KW-0472">Membrane</keyword>
<sequence length="276" mass="30238">MAKRKESGIELLASMPWPVGFGLGIAAYLAIRYGIGLYLSTSNNPVWQAFGKQAAAGVYTPFAWFALAACWIGAIASFLRRRHRKHLLETQTGLDSLRAMSWREFEMVVGEAFRRQSYTVSETGLGGADGGIDLILRKDGQVTLAQCKQWKTQRVDVKVVREMFGLLVDHGAAAVKIVAIGDYTADARRFAEGKPIELINGETLLAMVREAQRVVPAEPTTAATRPAEAIGPKPTLSQNPACPKCGALMVKRLNRHTKDPFWGCTKYPACRGTRVT</sequence>
<evidence type="ECO:0000259" key="3">
    <source>
        <dbReference type="Pfam" id="PF04471"/>
    </source>
</evidence>
<dbReference type="GO" id="GO:0003677">
    <property type="term" value="F:DNA binding"/>
    <property type="evidence" value="ECO:0007669"/>
    <property type="project" value="InterPro"/>
</dbReference>
<dbReference type="GO" id="GO:0003916">
    <property type="term" value="F:DNA topoisomerase activity"/>
    <property type="evidence" value="ECO:0007669"/>
    <property type="project" value="InterPro"/>
</dbReference>
<dbReference type="Pfam" id="PF01396">
    <property type="entry name" value="Zn_ribbon_Top1"/>
    <property type="match status" value="1"/>
</dbReference>
<dbReference type="GO" id="GO:0015666">
    <property type="term" value="F:restriction endodeoxyribonuclease activity"/>
    <property type="evidence" value="ECO:0007669"/>
    <property type="project" value="TreeGrafter"/>
</dbReference>
<organism evidence="4 5">
    <name type="scientific">Dyella choica</name>
    <dbReference type="NCBI Taxonomy" id="1927959"/>
    <lineage>
        <taxon>Bacteria</taxon>
        <taxon>Pseudomonadati</taxon>
        <taxon>Pseudomonadota</taxon>
        <taxon>Gammaproteobacteria</taxon>
        <taxon>Lysobacterales</taxon>
        <taxon>Rhodanobacteraceae</taxon>
        <taxon>Dyella</taxon>
    </lineage>
</organism>
<comment type="caution">
    <text evidence="4">The sequence shown here is derived from an EMBL/GenBank/DDBJ whole genome shotgun (WGS) entry which is preliminary data.</text>
</comment>
<dbReference type="AlphaFoldDB" id="A0A3S0Q3H7"/>
<dbReference type="InterPro" id="IPR052906">
    <property type="entry name" value="Type_IV_Methyl-Rstrct_Enzyme"/>
</dbReference>
<dbReference type="Pfam" id="PF04471">
    <property type="entry name" value="Mrr_cat"/>
    <property type="match status" value="1"/>
</dbReference>
<protein>
    <submittedName>
        <fullName evidence="4">Restriction endonuclease</fullName>
    </submittedName>
</protein>
<feature type="transmembrane region" description="Helical" evidence="1">
    <location>
        <begin position="59"/>
        <end position="79"/>
    </location>
</feature>
<dbReference type="Gene3D" id="3.30.65.10">
    <property type="entry name" value="Bacterial Topoisomerase I, domain 1"/>
    <property type="match status" value="1"/>
</dbReference>
<reference evidence="4 5" key="1">
    <citation type="submission" date="2018-12" db="EMBL/GenBank/DDBJ databases">
        <title>Dyella dinghuensis sp. nov. DHOA06 and Dyella choica sp. nov. 4M-K27, isolated from forest soil.</title>
        <authorList>
            <person name="Qiu L.-H."/>
            <person name="Gao Z.-H."/>
        </authorList>
    </citation>
    <scope>NUCLEOTIDE SEQUENCE [LARGE SCALE GENOMIC DNA]</scope>
    <source>
        <strain evidence="4 5">4M-K27</strain>
    </source>
</reference>
<keyword evidence="4" id="KW-0255">Endonuclease</keyword>